<protein>
    <submittedName>
        <fullName evidence="1">Uncharacterized protein</fullName>
    </submittedName>
</protein>
<name>A0ACB7SI24_HYAAI</name>
<dbReference type="Proteomes" id="UP000821845">
    <property type="component" value="Chromosome 4"/>
</dbReference>
<organism evidence="1 2">
    <name type="scientific">Hyalomma asiaticum</name>
    <name type="common">Tick</name>
    <dbReference type="NCBI Taxonomy" id="266040"/>
    <lineage>
        <taxon>Eukaryota</taxon>
        <taxon>Metazoa</taxon>
        <taxon>Ecdysozoa</taxon>
        <taxon>Arthropoda</taxon>
        <taxon>Chelicerata</taxon>
        <taxon>Arachnida</taxon>
        <taxon>Acari</taxon>
        <taxon>Parasitiformes</taxon>
        <taxon>Ixodida</taxon>
        <taxon>Ixodoidea</taxon>
        <taxon>Ixodidae</taxon>
        <taxon>Hyalomminae</taxon>
        <taxon>Hyalomma</taxon>
    </lineage>
</organism>
<reference evidence="1" key="1">
    <citation type="submission" date="2020-05" db="EMBL/GenBank/DDBJ databases">
        <title>Large-scale comparative analyses of tick genomes elucidate their genetic diversity and vector capacities.</title>
        <authorList>
            <person name="Jia N."/>
            <person name="Wang J."/>
            <person name="Shi W."/>
            <person name="Du L."/>
            <person name="Sun Y."/>
            <person name="Zhan W."/>
            <person name="Jiang J."/>
            <person name="Wang Q."/>
            <person name="Zhang B."/>
            <person name="Ji P."/>
            <person name="Sakyi L.B."/>
            <person name="Cui X."/>
            <person name="Yuan T."/>
            <person name="Jiang B."/>
            <person name="Yang W."/>
            <person name="Lam T.T.-Y."/>
            <person name="Chang Q."/>
            <person name="Ding S."/>
            <person name="Wang X."/>
            <person name="Zhu J."/>
            <person name="Ruan X."/>
            <person name="Zhao L."/>
            <person name="Wei J."/>
            <person name="Que T."/>
            <person name="Du C."/>
            <person name="Cheng J."/>
            <person name="Dai P."/>
            <person name="Han X."/>
            <person name="Huang E."/>
            <person name="Gao Y."/>
            <person name="Liu J."/>
            <person name="Shao H."/>
            <person name="Ye R."/>
            <person name="Li L."/>
            <person name="Wei W."/>
            <person name="Wang X."/>
            <person name="Wang C."/>
            <person name="Yang T."/>
            <person name="Huo Q."/>
            <person name="Li W."/>
            <person name="Guo W."/>
            <person name="Chen H."/>
            <person name="Zhou L."/>
            <person name="Ni X."/>
            <person name="Tian J."/>
            <person name="Zhou Y."/>
            <person name="Sheng Y."/>
            <person name="Liu T."/>
            <person name="Pan Y."/>
            <person name="Xia L."/>
            <person name="Li J."/>
            <person name="Zhao F."/>
            <person name="Cao W."/>
        </authorList>
    </citation>
    <scope>NUCLEOTIDE SEQUENCE</scope>
    <source>
        <strain evidence="1">Hyas-2018</strain>
    </source>
</reference>
<accession>A0ACB7SI24</accession>
<evidence type="ECO:0000313" key="2">
    <source>
        <dbReference type="Proteomes" id="UP000821845"/>
    </source>
</evidence>
<dbReference type="EMBL" id="CM023484">
    <property type="protein sequence ID" value="KAH6934621.1"/>
    <property type="molecule type" value="Genomic_DNA"/>
</dbReference>
<proteinExistence type="predicted"/>
<gene>
    <name evidence="1" type="ORF">HPB50_026059</name>
</gene>
<sequence>MVSTLFGQEALPLSTWKYSMNATKNHPEFRFVVIPKKLTKPASTAISQRPSTLFVTFSIIAAGMEKALQKADPGRRPTPSLLKNCAGLRRAAKHRKGQRRLFCPFFAALLRRSITSRRALIGLGT</sequence>
<keyword evidence="2" id="KW-1185">Reference proteome</keyword>
<comment type="caution">
    <text evidence="1">The sequence shown here is derived from an EMBL/GenBank/DDBJ whole genome shotgun (WGS) entry which is preliminary data.</text>
</comment>
<evidence type="ECO:0000313" key="1">
    <source>
        <dbReference type="EMBL" id="KAH6934621.1"/>
    </source>
</evidence>